<name>A0ABW5PXD9_9BACI</name>
<keyword evidence="1" id="KW-0812">Transmembrane</keyword>
<comment type="caution">
    <text evidence="2">The sequence shown here is derived from an EMBL/GenBank/DDBJ whole genome shotgun (WGS) entry which is preliminary data.</text>
</comment>
<keyword evidence="1" id="KW-1133">Transmembrane helix</keyword>
<evidence type="ECO:0000313" key="3">
    <source>
        <dbReference type="Proteomes" id="UP001597451"/>
    </source>
</evidence>
<evidence type="ECO:0000256" key="1">
    <source>
        <dbReference type="SAM" id="Phobius"/>
    </source>
</evidence>
<feature type="transmembrane region" description="Helical" evidence="1">
    <location>
        <begin position="137"/>
        <end position="156"/>
    </location>
</feature>
<keyword evidence="3" id="KW-1185">Reference proteome</keyword>
<proteinExistence type="predicted"/>
<feature type="transmembrane region" description="Helical" evidence="1">
    <location>
        <begin position="176"/>
        <end position="197"/>
    </location>
</feature>
<gene>
    <name evidence="2" type="ORF">ACFSUN_04290</name>
</gene>
<keyword evidence="1" id="KW-0472">Membrane</keyword>
<organism evidence="2 3">
    <name type="scientific">Oceanobacillus kapialis</name>
    <dbReference type="NCBI Taxonomy" id="481353"/>
    <lineage>
        <taxon>Bacteria</taxon>
        <taxon>Bacillati</taxon>
        <taxon>Bacillota</taxon>
        <taxon>Bacilli</taxon>
        <taxon>Bacillales</taxon>
        <taxon>Bacillaceae</taxon>
        <taxon>Oceanobacillus</taxon>
    </lineage>
</organism>
<feature type="transmembrane region" description="Helical" evidence="1">
    <location>
        <begin position="6"/>
        <end position="28"/>
    </location>
</feature>
<protein>
    <submittedName>
        <fullName evidence="2">Uncharacterized protein</fullName>
    </submittedName>
</protein>
<evidence type="ECO:0000313" key="2">
    <source>
        <dbReference type="EMBL" id="MFD2628001.1"/>
    </source>
</evidence>
<reference evidence="3" key="1">
    <citation type="journal article" date="2019" name="Int. J. Syst. Evol. Microbiol.">
        <title>The Global Catalogue of Microorganisms (GCM) 10K type strain sequencing project: providing services to taxonomists for standard genome sequencing and annotation.</title>
        <authorList>
            <consortium name="The Broad Institute Genomics Platform"/>
            <consortium name="The Broad Institute Genome Sequencing Center for Infectious Disease"/>
            <person name="Wu L."/>
            <person name="Ma J."/>
        </authorList>
    </citation>
    <scope>NUCLEOTIDE SEQUENCE [LARGE SCALE GENOMIC DNA]</scope>
    <source>
        <strain evidence="3">TISTR 1858</strain>
    </source>
</reference>
<sequence length="236" mass="27422">MDFLTNNWFISIIGGLIVTGFAAAVKTIRERKYYRMRQQQAKSELFNDIMSFIANDPLPDYFVYGAIYNNISRKHNIKQSDMPSMDEVIEEMIHKIMISPFLPYNDKIEYADNLKYLKDKIGNGMDDGDGKGENNRLFTLANLLLYIVTVLIILALDYVIPQIKDFSIKLNAESDILTLFFILLLTIISIAFLRFYFNYIINNNILEVVATTVYNSVKEVAEVMMRTIKNIFRFKK</sequence>
<dbReference type="Proteomes" id="UP001597451">
    <property type="component" value="Unassembled WGS sequence"/>
</dbReference>
<accession>A0ABW5PXD9</accession>
<dbReference type="EMBL" id="JBHUMX010000009">
    <property type="protein sequence ID" value="MFD2628001.1"/>
    <property type="molecule type" value="Genomic_DNA"/>
</dbReference>
<dbReference type="RefSeq" id="WP_379560683.1">
    <property type="nucleotide sequence ID" value="NZ_JBHUMX010000009.1"/>
</dbReference>